<dbReference type="STRING" id="1616.IV73_GL000865"/>
<dbReference type="Pfam" id="PF25164">
    <property type="entry name" value="CoiA_N"/>
    <property type="match status" value="1"/>
</dbReference>
<gene>
    <name evidence="3" type="ORF">IV73_GL000865</name>
</gene>
<evidence type="ECO:0000259" key="1">
    <source>
        <dbReference type="Pfam" id="PF06054"/>
    </source>
</evidence>
<dbReference type="AlphaFoldDB" id="A0A0R2JCV4"/>
<dbReference type="OrthoDB" id="3784230at2"/>
<name>A0A0R2JCV4_9LACO</name>
<dbReference type="Pfam" id="PF06054">
    <property type="entry name" value="CoiA_nuc"/>
    <property type="match status" value="1"/>
</dbReference>
<sequence>MFVAQDGKGQLIEASRGKEGRDSHFVCPGCQQPVFLRCGRLKIAHFAHQRHCVCARATEGETQEHLVGKQALKQFFEARGYYVQLEQYFPVIKQRADLVIYKNNQVIALEFQCAALSFQQVQKRSAGYRQLGIVVLWILGERYQQRKVWTRLGRTFGFWGTGQALPHIYFWQSQRGLFSIPWQHVDNDRKVRQNRLGQTNLEQLAWRQVKALQMTQRYGRGKLRFLAVNLYQQGHCLEAIPWSAHGLAPQIGGLSEPYWSVRLQLLLLLEQRVCDWKILLKWLEHFQWLTPHLISLKRVQELWLQQVLDEWQAQQVVSCDTGKYRLQEPLIWYTDINEKLAALPAWLVSMRIKESGYYNGK</sequence>
<feature type="domain" description="Competence protein CoiA nuclease-like" evidence="1">
    <location>
        <begin position="61"/>
        <end position="148"/>
    </location>
</feature>
<accession>A0A0R2JCV4</accession>
<dbReference type="InterPro" id="IPR057253">
    <property type="entry name" value="CoiA-like_N"/>
</dbReference>
<organism evidence="3 4">
    <name type="scientific">Weissella kandleri</name>
    <dbReference type="NCBI Taxonomy" id="1616"/>
    <lineage>
        <taxon>Bacteria</taxon>
        <taxon>Bacillati</taxon>
        <taxon>Bacillota</taxon>
        <taxon>Bacilli</taxon>
        <taxon>Lactobacillales</taxon>
        <taxon>Lactobacillaceae</taxon>
        <taxon>Weissella</taxon>
    </lineage>
</organism>
<dbReference type="InterPro" id="IPR010330">
    <property type="entry name" value="CoiA_nuc"/>
</dbReference>
<evidence type="ECO:0000313" key="3">
    <source>
        <dbReference type="EMBL" id="KRN75105.1"/>
    </source>
</evidence>
<evidence type="ECO:0000313" key="4">
    <source>
        <dbReference type="Proteomes" id="UP000051655"/>
    </source>
</evidence>
<proteinExistence type="predicted"/>
<keyword evidence="4" id="KW-1185">Reference proteome</keyword>
<dbReference type="Proteomes" id="UP000051655">
    <property type="component" value="Unassembled WGS sequence"/>
</dbReference>
<protein>
    <submittedName>
        <fullName evidence="3">Competence protein</fullName>
    </submittedName>
</protein>
<comment type="caution">
    <text evidence="3">The sequence shown here is derived from an EMBL/GenBank/DDBJ whole genome shotgun (WGS) entry which is preliminary data.</text>
</comment>
<evidence type="ECO:0000259" key="2">
    <source>
        <dbReference type="Pfam" id="PF25164"/>
    </source>
</evidence>
<dbReference type="PATRIC" id="fig|1616.3.peg.885"/>
<reference evidence="3 4" key="1">
    <citation type="journal article" date="2015" name="Genome Announc.">
        <title>Expanding the biotechnology potential of lactobacilli through comparative genomics of 213 strains and associated genera.</title>
        <authorList>
            <person name="Sun Z."/>
            <person name="Harris H.M."/>
            <person name="McCann A."/>
            <person name="Guo C."/>
            <person name="Argimon S."/>
            <person name="Zhang W."/>
            <person name="Yang X."/>
            <person name="Jeffery I.B."/>
            <person name="Cooney J.C."/>
            <person name="Kagawa T.F."/>
            <person name="Liu W."/>
            <person name="Song Y."/>
            <person name="Salvetti E."/>
            <person name="Wrobel A."/>
            <person name="Rasinkangas P."/>
            <person name="Parkhill J."/>
            <person name="Rea M.C."/>
            <person name="O'Sullivan O."/>
            <person name="Ritari J."/>
            <person name="Douillard F.P."/>
            <person name="Paul Ross R."/>
            <person name="Yang R."/>
            <person name="Briner A.E."/>
            <person name="Felis G.E."/>
            <person name="de Vos W.M."/>
            <person name="Barrangou R."/>
            <person name="Klaenhammer T.R."/>
            <person name="Caufield P.W."/>
            <person name="Cui Y."/>
            <person name="Zhang H."/>
            <person name="O'Toole P.W."/>
        </authorList>
    </citation>
    <scope>NUCLEOTIDE SEQUENCE [LARGE SCALE GENOMIC DNA]</scope>
    <source>
        <strain evidence="3 4">DSM 20593</strain>
    </source>
</reference>
<feature type="domain" description="Competence protein CoiA-like N-terminal" evidence="2">
    <location>
        <begin position="21"/>
        <end position="55"/>
    </location>
</feature>
<dbReference type="RefSeq" id="WP_057755268.1">
    <property type="nucleotide sequence ID" value="NZ_JQBP01000003.1"/>
</dbReference>
<dbReference type="EMBL" id="JQBP01000003">
    <property type="protein sequence ID" value="KRN75105.1"/>
    <property type="molecule type" value="Genomic_DNA"/>
</dbReference>